<evidence type="ECO:0000313" key="1">
    <source>
        <dbReference type="EMBL" id="AYV78676.1"/>
    </source>
</evidence>
<reference evidence="1" key="1">
    <citation type="submission" date="2018-10" db="EMBL/GenBank/DDBJ databases">
        <title>Hidden diversity of soil giant viruses.</title>
        <authorList>
            <person name="Schulz F."/>
            <person name="Alteio L."/>
            <person name="Goudeau D."/>
            <person name="Ryan E.M."/>
            <person name="Malmstrom R.R."/>
            <person name="Blanchard J."/>
            <person name="Woyke T."/>
        </authorList>
    </citation>
    <scope>NUCLEOTIDE SEQUENCE</scope>
    <source>
        <strain evidence="1">EDV1</strain>
    </source>
</reference>
<sequence length="271" mass="31684">MTEDFVDLADYMASLNKNVSISPNIIDKPTIQINKKETVTNKNNMVSKYIKNGVPIVYDIQTMEHYRVLRLRKMDPIINLDLDERKSFAFKYEWDPYTGERLGIDPYGALYFNPDYLIRHFYLSRLNNLWVDAKDEKDGFYQGYYDTSVGAGEDMFIASRGHFPERYVFRLPIMDCYLTKDYNHKFITMGPKLTNQEIADIEEKASKMGNSYLTLFGKPRPSIVKMKKLYDQAISKNPFIPNSHKLTNKQREEAFSSANRRAIEELKKMIG</sequence>
<accession>A0A3G4ZUU8</accession>
<gene>
    <name evidence="1" type="ORF">Edafosvirus24_2</name>
</gene>
<protein>
    <submittedName>
        <fullName evidence="1">Uncharacterized protein</fullName>
    </submittedName>
</protein>
<dbReference type="EMBL" id="MK072089">
    <property type="protein sequence ID" value="AYV78676.1"/>
    <property type="molecule type" value="Genomic_DNA"/>
</dbReference>
<organism evidence="1">
    <name type="scientific">Edafosvirus sp</name>
    <dbReference type="NCBI Taxonomy" id="2487765"/>
    <lineage>
        <taxon>Viruses</taxon>
        <taxon>Varidnaviria</taxon>
        <taxon>Bamfordvirae</taxon>
        <taxon>Nucleocytoviricota</taxon>
        <taxon>Megaviricetes</taxon>
        <taxon>Imitervirales</taxon>
        <taxon>Mimiviridae</taxon>
        <taxon>Klosneuvirinae</taxon>
    </lineage>
</organism>
<proteinExistence type="predicted"/>
<name>A0A3G4ZUU8_9VIRU</name>